<dbReference type="SUPFAM" id="SSF52218">
    <property type="entry name" value="Flavoproteins"/>
    <property type="match status" value="1"/>
</dbReference>
<feature type="domain" description="NADPH-dependent FMN reductase-like" evidence="3">
    <location>
        <begin position="4"/>
        <end position="114"/>
    </location>
</feature>
<keyword evidence="5" id="KW-1185">Reference proteome</keyword>
<evidence type="ECO:0000313" key="5">
    <source>
        <dbReference type="Proteomes" id="UP000195447"/>
    </source>
</evidence>
<dbReference type="PANTHER" id="PTHR43278:SF2">
    <property type="entry name" value="IRON-SULFUR FLAVOPROTEIN"/>
    <property type="match status" value="1"/>
</dbReference>
<dbReference type="InterPro" id="IPR051796">
    <property type="entry name" value="ISF_SsuE-like"/>
</dbReference>
<dbReference type="RefSeq" id="WP_087158318.1">
    <property type="nucleotide sequence ID" value="NZ_NFKM01000004.1"/>
</dbReference>
<dbReference type="Pfam" id="PF03358">
    <property type="entry name" value="FMN_red"/>
    <property type="match status" value="1"/>
</dbReference>
<keyword evidence="2" id="KW-0288">FMN</keyword>
<keyword evidence="1" id="KW-0285">Flavoprotein</keyword>
<dbReference type="Gene3D" id="3.40.50.360">
    <property type="match status" value="1"/>
</dbReference>
<evidence type="ECO:0000256" key="2">
    <source>
        <dbReference type="ARBA" id="ARBA00022643"/>
    </source>
</evidence>
<dbReference type="EMBL" id="NFKM01000004">
    <property type="protein sequence ID" value="OUP61292.1"/>
    <property type="molecule type" value="Genomic_DNA"/>
</dbReference>
<gene>
    <name evidence="4" type="ORF">B5F14_02990</name>
</gene>
<evidence type="ECO:0000256" key="1">
    <source>
        <dbReference type="ARBA" id="ARBA00022630"/>
    </source>
</evidence>
<dbReference type="AlphaFoldDB" id="A0A1Y4M3N9"/>
<reference evidence="5" key="1">
    <citation type="submission" date="2017-04" db="EMBL/GenBank/DDBJ databases">
        <title>Function of individual gut microbiota members based on whole genome sequencing of pure cultures obtained from chicken caecum.</title>
        <authorList>
            <person name="Medvecky M."/>
            <person name="Cejkova D."/>
            <person name="Polansky O."/>
            <person name="Karasova D."/>
            <person name="Kubasova T."/>
            <person name="Cizek A."/>
            <person name="Rychlik I."/>
        </authorList>
    </citation>
    <scope>NUCLEOTIDE SEQUENCE [LARGE SCALE GENOMIC DNA]</scope>
    <source>
        <strain evidence="5">An178</strain>
    </source>
</reference>
<dbReference type="InterPro" id="IPR029039">
    <property type="entry name" value="Flavoprotein-like_sf"/>
</dbReference>
<name>A0A1Y4M3N9_9FIRM</name>
<proteinExistence type="predicted"/>
<comment type="caution">
    <text evidence="4">The sequence shown here is derived from an EMBL/GenBank/DDBJ whole genome shotgun (WGS) entry which is preliminary data.</text>
</comment>
<dbReference type="PANTHER" id="PTHR43278">
    <property type="entry name" value="NAD(P)H-DEPENDENT FMN-CONTAINING OXIDOREDUCTASE YWQN-RELATED"/>
    <property type="match status" value="1"/>
</dbReference>
<dbReference type="Proteomes" id="UP000195447">
    <property type="component" value="Unassembled WGS sequence"/>
</dbReference>
<evidence type="ECO:0000259" key="3">
    <source>
        <dbReference type="Pfam" id="PF03358"/>
    </source>
</evidence>
<accession>A0A1Y4M3N9</accession>
<dbReference type="InterPro" id="IPR005025">
    <property type="entry name" value="FMN_Rdtase-like_dom"/>
</dbReference>
<evidence type="ECO:0000313" key="4">
    <source>
        <dbReference type="EMBL" id="OUP61292.1"/>
    </source>
</evidence>
<protein>
    <submittedName>
        <fullName evidence="4">NADPH-dependent FMN reductase</fullName>
    </submittedName>
</protein>
<organism evidence="4 5">
    <name type="scientific">Faecalitalea cylindroides</name>
    <dbReference type="NCBI Taxonomy" id="39483"/>
    <lineage>
        <taxon>Bacteria</taxon>
        <taxon>Bacillati</taxon>
        <taxon>Bacillota</taxon>
        <taxon>Erysipelotrichia</taxon>
        <taxon>Erysipelotrichales</taxon>
        <taxon>Erysipelotrichaceae</taxon>
        <taxon>Faecalitalea</taxon>
    </lineage>
</organism>
<dbReference type="GO" id="GO:0016491">
    <property type="term" value="F:oxidoreductase activity"/>
    <property type="evidence" value="ECO:0007669"/>
    <property type="project" value="InterPro"/>
</dbReference>
<sequence length="180" mass="20191">MSKNILIISTSLRFNSNSDLLAQSFEKGALEAGHLVERVTLRDKTIQFCKGCLSCVKTQKCLIHDDVNEIVDKMKEADVLVFSTPIYYYEMCGQMKTLLDRANPLFNANYKFRDIYFIASAAEDGDHVWAKAVNGLEGWIDCFEKSHLSGVVFAGGVTDPGEIQGHQSLKRAFEMGKNIR</sequence>